<dbReference type="STRING" id="477680.SAMN05421788_10724"/>
<dbReference type="EMBL" id="FTOR01000007">
    <property type="protein sequence ID" value="SIT26648.1"/>
    <property type="molecule type" value="Genomic_DNA"/>
</dbReference>
<reference evidence="3" key="1">
    <citation type="submission" date="2017-01" db="EMBL/GenBank/DDBJ databases">
        <authorList>
            <person name="Varghese N."/>
            <person name="Submissions S."/>
        </authorList>
    </citation>
    <scope>NUCLEOTIDE SEQUENCE [LARGE SCALE GENOMIC DNA]</scope>
    <source>
        <strain evidence="3">DSM 21054</strain>
    </source>
</reference>
<evidence type="ECO:0000313" key="3">
    <source>
        <dbReference type="Proteomes" id="UP000186917"/>
    </source>
</evidence>
<dbReference type="SUPFAM" id="SSF109854">
    <property type="entry name" value="DinB/YfiT-like putative metalloenzymes"/>
    <property type="match status" value="1"/>
</dbReference>
<dbReference type="InterPro" id="IPR034660">
    <property type="entry name" value="DinB/YfiT-like"/>
</dbReference>
<evidence type="ECO:0000259" key="1">
    <source>
        <dbReference type="Pfam" id="PF12867"/>
    </source>
</evidence>
<accession>A0A1N7QUY5</accession>
<gene>
    <name evidence="2" type="ORF">SAMN05421788_10724</name>
</gene>
<feature type="domain" description="DinB-like" evidence="1">
    <location>
        <begin position="31"/>
        <end position="154"/>
    </location>
</feature>
<keyword evidence="3" id="KW-1185">Reference proteome</keyword>
<proteinExistence type="predicted"/>
<dbReference type="Gene3D" id="1.20.120.450">
    <property type="entry name" value="dinb family like domain"/>
    <property type="match status" value="1"/>
</dbReference>
<dbReference type="RefSeq" id="WP_076380641.1">
    <property type="nucleotide sequence ID" value="NZ_AP017422.1"/>
</dbReference>
<name>A0A1N7QUY5_9BACT</name>
<protein>
    <submittedName>
        <fullName evidence="2">DinB superfamily protein</fullName>
    </submittedName>
</protein>
<dbReference type="Proteomes" id="UP000186917">
    <property type="component" value="Unassembled WGS sequence"/>
</dbReference>
<organism evidence="2 3">
    <name type="scientific">Filimonas lacunae</name>
    <dbReference type="NCBI Taxonomy" id="477680"/>
    <lineage>
        <taxon>Bacteria</taxon>
        <taxon>Pseudomonadati</taxon>
        <taxon>Bacteroidota</taxon>
        <taxon>Chitinophagia</taxon>
        <taxon>Chitinophagales</taxon>
        <taxon>Chitinophagaceae</taxon>
        <taxon>Filimonas</taxon>
    </lineage>
</organism>
<dbReference type="AlphaFoldDB" id="A0A1N7QUY5"/>
<dbReference type="InterPro" id="IPR024775">
    <property type="entry name" value="DinB-like"/>
</dbReference>
<dbReference type="Pfam" id="PF12867">
    <property type="entry name" value="DinB_2"/>
    <property type="match status" value="1"/>
</dbReference>
<evidence type="ECO:0000313" key="2">
    <source>
        <dbReference type="EMBL" id="SIT26648.1"/>
    </source>
</evidence>
<sequence>MKTIHHPTPVQQTIVHNLKQLLNGGNAHISLEKALDNLPPKLRGEKPVNLPYSIWQLTEHIRITQWDILEFSRNPHHVSPQWPDEYWPQEAAPDVKKWEKTLQSIQSDRNAFVALLEVKDADLFSPFEHADNGQNLFREAMLIADHTSYHIGQIIVLRRLLNNWE</sequence>
<dbReference type="OrthoDB" id="9798830at2"/>